<feature type="domain" description="EF-hand" evidence="4">
    <location>
        <begin position="103"/>
        <end position="138"/>
    </location>
</feature>
<keyword evidence="2" id="KW-0106">Calcium</keyword>
<evidence type="ECO:0000313" key="6">
    <source>
        <dbReference type="RefSeq" id="XP_014014678.1"/>
    </source>
</evidence>
<keyword evidence="1" id="KW-0479">Metal-binding</keyword>
<dbReference type="Gene3D" id="1.10.238.10">
    <property type="entry name" value="EF-hand"/>
    <property type="match status" value="1"/>
</dbReference>
<name>A0A1S3NGV2_SALSA</name>
<reference evidence="6" key="1">
    <citation type="submission" date="2025-08" db="UniProtKB">
        <authorList>
            <consortium name="RefSeq"/>
        </authorList>
    </citation>
    <scope>IDENTIFICATION</scope>
</reference>
<dbReference type="Bgee" id="ENSSSAG00000063032">
    <property type="expression patterns" value="Expressed in semen and 1 other cell type or tissue"/>
</dbReference>
<dbReference type="PaxDb" id="8030-ENSSSAP00000070075"/>
<dbReference type="InterPro" id="IPR002048">
    <property type="entry name" value="EF_hand_dom"/>
</dbReference>
<protein>
    <submittedName>
        <fullName evidence="6">EF-hand calcium-binding domain-containing protein 3</fullName>
    </submittedName>
</protein>
<dbReference type="GO" id="GO:0005509">
    <property type="term" value="F:calcium ion binding"/>
    <property type="evidence" value="ECO:0007669"/>
    <property type="project" value="InterPro"/>
</dbReference>
<dbReference type="RefSeq" id="XP_014014678.1">
    <property type="nucleotide sequence ID" value="XM_014159203.2"/>
</dbReference>
<feature type="region of interest" description="Disordered" evidence="3">
    <location>
        <begin position="1"/>
        <end position="33"/>
    </location>
</feature>
<dbReference type="SUPFAM" id="SSF47473">
    <property type="entry name" value="EF-hand"/>
    <property type="match status" value="1"/>
</dbReference>
<dbReference type="PANTHER" id="PTHR47500">
    <property type="entry name" value="EF-HAND CALCIUM-BINDING DOMAIN-CONTAINING PROTEIN"/>
    <property type="match status" value="1"/>
</dbReference>
<gene>
    <name evidence="6" type="primary">LOC106579364</name>
</gene>
<dbReference type="Proteomes" id="UP001652741">
    <property type="component" value="Chromosome ssa19"/>
</dbReference>
<evidence type="ECO:0000256" key="2">
    <source>
        <dbReference type="ARBA" id="ARBA00022837"/>
    </source>
</evidence>
<accession>A0A1S3NGV2</accession>
<dbReference type="InterPro" id="IPR043520">
    <property type="entry name" value="SPT21"/>
</dbReference>
<dbReference type="PROSITE" id="PS50222">
    <property type="entry name" value="EF_HAND_2"/>
    <property type="match status" value="1"/>
</dbReference>
<dbReference type="PANTHER" id="PTHR47500:SF3">
    <property type="entry name" value="EF-HAND DOMAIN-CONTAINING PROTEIN"/>
    <property type="match status" value="1"/>
</dbReference>
<evidence type="ECO:0000313" key="5">
    <source>
        <dbReference type="Proteomes" id="UP001652741"/>
    </source>
</evidence>
<dbReference type="GeneID" id="106579364"/>
<evidence type="ECO:0000256" key="1">
    <source>
        <dbReference type="ARBA" id="ARBA00022723"/>
    </source>
</evidence>
<keyword evidence="5" id="KW-1185">Reference proteome</keyword>
<dbReference type="OrthoDB" id="26525at2759"/>
<dbReference type="STRING" id="8030.ENSSSAP00000070075"/>
<dbReference type="AlphaFoldDB" id="A0A1S3NGV2"/>
<proteinExistence type="predicted"/>
<dbReference type="CDD" id="cd00051">
    <property type="entry name" value="EFh"/>
    <property type="match status" value="1"/>
</dbReference>
<dbReference type="PROSITE" id="PS00018">
    <property type="entry name" value="EF_HAND_1"/>
    <property type="match status" value="1"/>
</dbReference>
<sequence length="398" mass="44800">MDHPIPVTMRETPAGRMKGTQNPVGQGSRDIDPNRITSDLKEVLDSLGVGQLKDLATMVAEEPLSDAQVEAFQAVFELFATDSHGCINVVGLSSLLDTVNMRLSPEQTEAALHRADYDGDGEVGFQDFLCVMTDSQKFARCIKAESPDPSQSVDQSDSVFYKALNQMLNAGLIPSSATGEIVRYYHKKSLRHVLRVAPHQDKSRGHVITYYAKGAHLVGLQPKQLMKYIKPNAPSTSPYSKRPSLNVKSKVMVGKRVATQGSVPSAKTWKTVEIEERIRQLSIKYPGKETKDMITPVKIKVDLQVKDRERLTYDNINQIRRKSKEGLNTYLETLSQYKQRDAWDSWGSLQSYHSSLGHNAFSDTFSTYSWSWSGCRNMLQPRDLLEERHNLPLLPHQY</sequence>
<dbReference type="InterPro" id="IPR011992">
    <property type="entry name" value="EF-hand-dom_pair"/>
</dbReference>
<dbReference type="InterPro" id="IPR018247">
    <property type="entry name" value="EF_Hand_1_Ca_BS"/>
</dbReference>
<evidence type="ECO:0000259" key="4">
    <source>
        <dbReference type="PROSITE" id="PS50222"/>
    </source>
</evidence>
<evidence type="ECO:0000256" key="3">
    <source>
        <dbReference type="SAM" id="MobiDB-lite"/>
    </source>
</evidence>
<organism evidence="5 6">
    <name type="scientific">Salmo salar</name>
    <name type="common">Atlantic salmon</name>
    <dbReference type="NCBI Taxonomy" id="8030"/>
    <lineage>
        <taxon>Eukaryota</taxon>
        <taxon>Metazoa</taxon>
        <taxon>Chordata</taxon>
        <taxon>Craniata</taxon>
        <taxon>Vertebrata</taxon>
        <taxon>Euteleostomi</taxon>
        <taxon>Actinopterygii</taxon>
        <taxon>Neopterygii</taxon>
        <taxon>Teleostei</taxon>
        <taxon>Protacanthopterygii</taxon>
        <taxon>Salmoniformes</taxon>
        <taxon>Salmonidae</taxon>
        <taxon>Salmoninae</taxon>
        <taxon>Salmo</taxon>
    </lineage>
</organism>
<dbReference type="KEGG" id="sasa:106579364"/>